<dbReference type="AlphaFoldDB" id="A0A0F4IZC4"/>
<dbReference type="InterPro" id="IPR019920">
    <property type="entry name" value="F420-binding_dom_put"/>
</dbReference>
<protein>
    <submittedName>
        <fullName evidence="4">Pyridoxamine 5'-phosphate oxidase</fullName>
    </submittedName>
</protein>
<dbReference type="PANTHER" id="PTHR35176:SF6">
    <property type="entry name" value="HEME OXYGENASE HI_0854-RELATED"/>
    <property type="match status" value="1"/>
</dbReference>
<dbReference type="SUPFAM" id="SSF50475">
    <property type="entry name" value="FMN-binding split barrel"/>
    <property type="match status" value="1"/>
</dbReference>
<feature type="domain" description="Pyridoxamine 5'-phosphate oxidase N-terminal" evidence="3">
    <location>
        <begin position="3"/>
        <end position="90"/>
    </location>
</feature>
<gene>
    <name evidence="4" type="ORF">VR44_28690</name>
</gene>
<reference evidence="4 5" key="1">
    <citation type="submission" date="2015-02" db="EMBL/GenBank/DDBJ databases">
        <authorList>
            <person name="Ju K.-S."/>
            <person name="Doroghazi J.R."/>
            <person name="Metcalf W."/>
        </authorList>
    </citation>
    <scope>NUCLEOTIDE SEQUENCE [LARGE SCALE GENOMIC DNA]</scope>
    <source>
        <strain evidence="4 5">NRRL ISP-5550</strain>
    </source>
</reference>
<sequence length="104" mass="11642">MALDEAVRELVDGRNFAVVATLNPDGGPQTSVVWVGRRGDDVVFSTTAGRKKARNLARDPRISLTVYDRENPYRSVEVRGTAELLPDPHKELPRELSRHYLGQD</sequence>
<keyword evidence="5" id="KW-1185">Reference proteome</keyword>
<dbReference type="STRING" id="68223.GCA_002028425_04430"/>
<name>A0A0F4IZC4_9ACTN</name>
<dbReference type="Gene3D" id="2.30.110.10">
    <property type="entry name" value="Electron Transport, Fmn-binding Protein, Chain A"/>
    <property type="match status" value="1"/>
</dbReference>
<organism evidence="4 5">
    <name type="scientific">Streptomyces katrae</name>
    <dbReference type="NCBI Taxonomy" id="68223"/>
    <lineage>
        <taxon>Bacteria</taxon>
        <taxon>Bacillati</taxon>
        <taxon>Actinomycetota</taxon>
        <taxon>Actinomycetes</taxon>
        <taxon>Kitasatosporales</taxon>
        <taxon>Streptomycetaceae</taxon>
        <taxon>Streptomyces</taxon>
    </lineage>
</organism>
<feature type="compositionally biased region" description="Basic and acidic residues" evidence="2">
    <location>
        <begin position="86"/>
        <end position="98"/>
    </location>
</feature>
<evidence type="ECO:0000259" key="3">
    <source>
        <dbReference type="Pfam" id="PF01243"/>
    </source>
</evidence>
<evidence type="ECO:0000256" key="2">
    <source>
        <dbReference type="SAM" id="MobiDB-lite"/>
    </source>
</evidence>
<dbReference type="InterPro" id="IPR011576">
    <property type="entry name" value="Pyridox_Oxase_N"/>
</dbReference>
<feature type="non-terminal residue" evidence="4">
    <location>
        <position position="104"/>
    </location>
</feature>
<evidence type="ECO:0000313" key="5">
    <source>
        <dbReference type="Proteomes" id="UP000033551"/>
    </source>
</evidence>
<dbReference type="InterPro" id="IPR012349">
    <property type="entry name" value="Split_barrel_FMN-bd"/>
</dbReference>
<dbReference type="Proteomes" id="UP000033551">
    <property type="component" value="Unassembled WGS sequence"/>
</dbReference>
<evidence type="ECO:0000256" key="1">
    <source>
        <dbReference type="ARBA" id="ARBA00023002"/>
    </source>
</evidence>
<dbReference type="Pfam" id="PF01243">
    <property type="entry name" value="PNPOx_N"/>
    <property type="match status" value="1"/>
</dbReference>
<dbReference type="InterPro" id="IPR052019">
    <property type="entry name" value="F420H2_bilvrd_red/Heme_oxyg"/>
</dbReference>
<evidence type="ECO:0000313" key="4">
    <source>
        <dbReference type="EMBL" id="KJY26989.1"/>
    </source>
</evidence>
<comment type="caution">
    <text evidence="4">The sequence shown here is derived from an EMBL/GenBank/DDBJ whole genome shotgun (WGS) entry which is preliminary data.</text>
</comment>
<dbReference type="GO" id="GO:0016627">
    <property type="term" value="F:oxidoreductase activity, acting on the CH-CH group of donors"/>
    <property type="evidence" value="ECO:0007669"/>
    <property type="project" value="TreeGrafter"/>
</dbReference>
<proteinExistence type="predicted"/>
<dbReference type="NCBIfam" id="TIGR03618">
    <property type="entry name" value="Rv1155_F420"/>
    <property type="match status" value="1"/>
</dbReference>
<keyword evidence="1" id="KW-0560">Oxidoreductase</keyword>
<accession>A0A0F4IZC4</accession>
<dbReference type="EMBL" id="JZWV01000880">
    <property type="protein sequence ID" value="KJY26989.1"/>
    <property type="molecule type" value="Genomic_DNA"/>
</dbReference>
<dbReference type="PANTHER" id="PTHR35176">
    <property type="entry name" value="HEME OXYGENASE HI_0854-RELATED"/>
    <property type="match status" value="1"/>
</dbReference>
<dbReference type="PATRIC" id="fig|68223.7.peg.2069"/>
<dbReference type="GO" id="GO:0005829">
    <property type="term" value="C:cytosol"/>
    <property type="evidence" value="ECO:0007669"/>
    <property type="project" value="TreeGrafter"/>
</dbReference>
<dbReference type="GO" id="GO:0070967">
    <property type="term" value="F:coenzyme F420 binding"/>
    <property type="evidence" value="ECO:0007669"/>
    <property type="project" value="TreeGrafter"/>
</dbReference>
<feature type="region of interest" description="Disordered" evidence="2">
    <location>
        <begin position="79"/>
        <end position="104"/>
    </location>
</feature>